<proteinExistence type="predicted"/>
<keyword evidence="2" id="KW-1185">Reference proteome</keyword>
<dbReference type="STRING" id="334426.A0A0R3PLF8"/>
<evidence type="ECO:0000313" key="2">
    <source>
        <dbReference type="Proteomes" id="UP000267027"/>
    </source>
</evidence>
<dbReference type="Proteomes" id="UP000267027">
    <property type="component" value="Unassembled WGS sequence"/>
</dbReference>
<dbReference type="EMBL" id="UYYA01003880">
    <property type="protein sequence ID" value="VDM57175.1"/>
    <property type="molecule type" value="Genomic_DNA"/>
</dbReference>
<reference evidence="1 2" key="2">
    <citation type="submission" date="2018-11" db="EMBL/GenBank/DDBJ databases">
        <authorList>
            <consortium name="Pathogen Informatics"/>
        </authorList>
    </citation>
    <scope>NUCLEOTIDE SEQUENCE [LARGE SCALE GENOMIC DNA]</scope>
    <source>
        <strain evidence="1 2">Costa Rica</strain>
    </source>
</reference>
<organism evidence="3">
    <name type="scientific">Angiostrongylus costaricensis</name>
    <name type="common">Nematode worm</name>
    <dbReference type="NCBI Taxonomy" id="334426"/>
    <lineage>
        <taxon>Eukaryota</taxon>
        <taxon>Metazoa</taxon>
        <taxon>Ecdysozoa</taxon>
        <taxon>Nematoda</taxon>
        <taxon>Chromadorea</taxon>
        <taxon>Rhabditida</taxon>
        <taxon>Rhabditina</taxon>
        <taxon>Rhabditomorpha</taxon>
        <taxon>Strongyloidea</taxon>
        <taxon>Metastrongylidae</taxon>
        <taxon>Angiostrongylus</taxon>
    </lineage>
</organism>
<dbReference type="OMA" id="IVCERAI"/>
<gene>
    <name evidence="1" type="ORF">ACOC_LOCUS5590</name>
</gene>
<dbReference type="AlphaFoldDB" id="A0A0R3PLF8"/>
<evidence type="ECO:0000313" key="1">
    <source>
        <dbReference type="EMBL" id="VDM57175.1"/>
    </source>
</evidence>
<protein>
    <submittedName>
        <fullName evidence="3">GLOBIN domain-containing protein</fullName>
    </submittedName>
</protein>
<sequence length="250" mass="28446">MTNETITSVLKGACCIEPELMTTTENTSQDERSWDNRISVGNTDEIVNEESDGLTDLEVSDLARAYWIQLHKLKKQLIEHAFLESLRNLLVNDERMDVDTELSWELFLRDIKIFMGEGIAIQRNTYLRECMTSAEILDIRSKWEKIVKFGLQEAGEILCETAITAFEVTINSHSDIVGFCDLPASVKEFVVSCMALEICPTFARKAMMEGLFAMLSKVFGEAEMSESLSRTWSKVYRALEQAVIINIVEY</sequence>
<dbReference type="WBParaSite" id="ACOC_0000558901-mRNA-1">
    <property type="protein sequence ID" value="ACOC_0000558901-mRNA-1"/>
    <property type="gene ID" value="ACOC_0000558901"/>
</dbReference>
<name>A0A0R3PLF8_ANGCS</name>
<reference evidence="3" key="1">
    <citation type="submission" date="2017-02" db="UniProtKB">
        <authorList>
            <consortium name="WormBaseParasite"/>
        </authorList>
    </citation>
    <scope>IDENTIFICATION</scope>
</reference>
<evidence type="ECO:0000313" key="3">
    <source>
        <dbReference type="WBParaSite" id="ACOC_0000558901-mRNA-1"/>
    </source>
</evidence>
<accession>A0A0R3PLF8</accession>
<dbReference type="OrthoDB" id="436496at2759"/>